<evidence type="ECO:0008006" key="3">
    <source>
        <dbReference type="Google" id="ProtNLM"/>
    </source>
</evidence>
<evidence type="ECO:0000313" key="2">
    <source>
        <dbReference type="Proteomes" id="UP001603857"/>
    </source>
</evidence>
<comment type="caution">
    <text evidence="1">The sequence shown here is derived from an EMBL/GenBank/DDBJ whole genome shotgun (WGS) entry which is preliminary data.</text>
</comment>
<dbReference type="InterPro" id="IPR053151">
    <property type="entry name" value="RNase_H-like"/>
</dbReference>
<dbReference type="InterPro" id="IPR044730">
    <property type="entry name" value="RNase_H-like_dom_plant"/>
</dbReference>
<evidence type="ECO:0000313" key="1">
    <source>
        <dbReference type="EMBL" id="KAL2321644.1"/>
    </source>
</evidence>
<sequence>MDCGAFHELTEVSLSHCIYEGTLYTNHMYMKSETSTIGQTECRGLIVHGVAWNKVVRANYKTGGELIPNVVPKKGASNFWRGVRNVWPMASDCMYWNIGDGTQVRFWLIHGCREFEQSWRDWDLEEVRGLIPVQVYDSVVGHAPPSLQVEQDIVAWQGTSDGSFSMKTAYQKLIPTLESVMYPLELLSKQPSMICVLCVTEEEGPSSYIYMETVKLNCDGALSLSNGTASCGGVLGDYAGKFLMAFSCNLGRCSVLEAELWFCLIQSFVTDEAVLVETDLALAAQLMNEGCIRTHPCHSLVNSVASMTREDQDVS</sequence>
<name>A0ABD1LDP1_9FABA</name>
<dbReference type="PANTHER" id="PTHR47723">
    <property type="entry name" value="OS05G0353850 PROTEIN"/>
    <property type="match status" value="1"/>
</dbReference>
<dbReference type="EMBL" id="JBGMDY010000009">
    <property type="protein sequence ID" value="KAL2321644.1"/>
    <property type="molecule type" value="Genomic_DNA"/>
</dbReference>
<protein>
    <recommendedName>
        <fullName evidence="3">RNase H type-1 domain-containing protein</fullName>
    </recommendedName>
</protein>
<proteinExistence type="predicted"/>
<keyword evidence="2" id="KW-1185">Reference proteome</keyword>
<accession>A0ABD1LDP1</accession>
<gene>
    <name evidence="1" type="ORF">Fmac_026023</name>
</gene>
<dbReference type="AlphaFoldDB" id="A0ABD1LDP1"/>
<reference evidence="1 2" key="1">
    <citation type="submission" date="2024-08" db="EMBL/GenBank/DDBJ databases">
        <title>Insights into the chromosomal genome structure of Flemingia macrophylla.</title>
        <authorList>
            <person name="Ding Y."/>
            <person name="Zhao Y."/>
            <person name="Bi W."/>
            <person name="Wu M."/>
            <person name="Zhao G."/>
            <person name="Gong Y."/>
            <person name="Li W."/>
            <person name="Zhang P."/>
        </authorList>
    </citation>
    <scope>NUCLEOTIDE SEQUENCE [LARGE SCALE GENOMIC DNA]</scope>
    <source>
        <strain evidence="1">DYQJB</strain>
        <tissue evidence="1">Leaf</tissue>
    </source>
</reference>
<dbReference type="CDD" id="cd06222">
    <property type="entry name" value="RNase_H_like"/>
    <property type="match status" value="1"/>
</dbReference>
<dbReference type="PANTHER" id="PTHR47723:SF19">
    <property type="entry name" value="POLYNUCLEOTIDYL TRANSFERASE, RIBONUCLEASE H-LIKE SUPERFAMILY PROTEIN"/>
    <property type="match status" value="1"/>
</dbReference>
<organism evidence="1 2">
    <name type="scientific">Flemingia macrophylla</name>
    <dbReference type="NCBI Taxonomy" id="520843"/>
    <lineage>
        <taxon>Eukaryota</taxon>
        <taxon>Viridiplantae</taxon>
        <taxon>Streptophyta</taxon>
        <taxon>Embryophyta</taxon>
        <taxon>Tracheophyta</taxon>
        <taxon>Spermatophyta</taxon>
        <taxon>Magnoliopsida</taxon>
        <taxon>eudicotyledons</taxon>
        <taxon>Gunneridae</taxon>
        <taxon>Pentapetalae</taxon>
        <taxon>rosids</taxon>
        <taxon>fabids</taxon>
        <taxon>Fabales</taxon>
        <taxon>Fabaceae</taxon>
        <taxon>Papilionoideae</taxon>
        <taxon>50 kb inversion clade</taxon>
        <taxon>NPAAA clade</taxon>
        <taxon>indigoferoid/millettioid clade</taxon>
        <taxon>Phaseoleae</taxon>
        <taxon>Flemingia</taxon>
    </lineage>
</organism>
<dbReference type="Proteomes" id="UP001603857">
    <property type="component" value="Unassembled WGS sequence"/>
</dbReference>